<dbReference type="Gene3D" id="3.40.50.150">
    <property type="entry name" value="Vaccinia Virus protein VP39"/>
    <property type="match status" value="1"/>
</dbReference>
<dbReference type="CDD" id="cd02440">
    <property type="entry name" value="AdoMet_MTases"/>
    <property type="match status" value="1"/>
</dbReference>
<dbReference type="RefSeq" id="WP_386060164.1">
    <property type="nucleotide sequence ID" value="NZ_JBHTKL010000005.1"/>
</dbReference>
<dbReference type="PROSITE" id="PS51682">
    <property type="entry name" value="SAM_OMT_I"/>
    <property type="match status" value="1"/>
</dbReference>
<sequence length="223" mass="24374">MDLIQKGKEVDNYFNSKLIDEDEVMAEVLKYNSAQELPSIDVSPAQGKMLHLMAKMKGATSVLEIGTLGGYSTIWLARALPENGQVVTLEFSPKHAEVAEENIRRAGVEDKVEILVGKALDTLPVLKNNGDAHFDFIFIDADKKNNPYYLKWALELAEPGAVVIIDNVVRGGRVADAESEDKDIVGTRACFDMLASEDRIDATSVQTLGSKGYDGFVLGIVAR</sequence>
<comment type="caution">
    <text evidence="4">The sequence shown here is derived from an EMBL/GenBank/DDBJ whole genome shotgun (WGS) entry which is preliminary data.</text>
</comment>
<evidence type="ECO:0000256" key="3">
    <source>
        <dbReference type="ARBA" id="ARBA00022691"/>
    </source>
</evidence>
<dbReference type="PANTHER" id="PTHR10509:SF14">
    <property type="entry name" value="CAFFEOYL-COA O-METHYLTRANSFERASE 3-RELATED"/>
    <property type="match status" value="1"/>
</dbReference>
<dbReference type="PANTHER" id="PTHR10509">
    <property type="entry name" value="O-METHYLTRANSFERASE-RELATED"/>
    <property type="match status" value="1"/>
</dbReference>
<keyword evidence="3" id="KW-0949">S-adenosyl-L-methionine</keyword>
<accession>A0ABW3L0Z0</accession>
<organism evidence="4 5">
    <name type="scientific">Thalassobacillus hwangdonensis</name>
    <dbReference type="NCBI Taxonomy" id="546108"/>
    <lineage>
        <taxon>Bacteria</taxon>
        <taxon>Bacillati</taxon>
        <taxon>Bacillota</taxon>
        <taxon>Bacilli</taxon>
        <taxon>Bacillales</taxon>
        <taxon>Bacillaceae</taxon>
        <taxon>Thalassobacillus</taxon>
    </lineage>
</organism>
<keyword evidence="5" id="KW-1185">Reference proteome</keyword>
<dbReference type="Pfam" id="PF01596">
    <property type="entry name" value="Methyltransf_3"/>
    <property type="match status" value="1"/>
</dbReference>
<gene>
    <name evidence="4" type="ORF">ACFQ2J_11275</name>
</gene>
<dbReference type="EC" id="2.1.1.-" evidence="4"/>
<dbReference type="InterPro" id="IPR050362">
    <property type="entry name" value="Cation-dep_OMT"/>
</dbReference>
<name>A0ABW3L0Z0_9BACI</name>
<reference evidence="5" key="1">
    <citation type="journal article" date="2019" name="Int. J. Syst. Evol. Microbiol.">
        <title>The Global Catalogue of Microorganisms (GCM) 10K type strain sequencing project: providing services to taxonomists for standard genome sequencing and annotation.</title>
        <authorList>
            <consortium name="The Broad Institute Genomics Platform"/>
            <consortium name="The Broad Institute Genome Sequencing Center for Infectious Disease"/>
            <person name="Wu L."/>
            <person name="Ma J."/>
        </authorList>
    </citation>
    <scope>NUCLEOTIDE SEQUENCE [LARGE SCALE GENOMIC DNA]</scope>
    <source>
        <strain evidence="5">CCUG 56607</strain>
    </source>
</reference>
<keyword evidence="1 4" id="KW-0489">Methyltransferase</keyword>
<protein>
    <submittedName>
        <fullName evidence="4">O-methyltransferase</fullName>
        <ecNumber evidence="4">2.1.1.-</ecNumber>
    </submittedName>
</protein>
<dbReference type="Proteomes" id="UP001596990">
    <property type="component" value="Unassembled WGS sequence"/>
</dbReference>
<dbReference type="InterPro" id="IPR029063">
    <property type="entry name" value="SAM-dependent_MTases_sf"/>
</dbReference>
<dbReference type="GO" id="GO:0032259">
    <property type="term" value="P:methylation"/>
    <property type="evidence" value="ECO:0007669"/>
    <property type="project" value="UniProtKB-KW"/>
</dbReference>
<dbReference type="GO" id="GO:0008168">
    <property type="term" value="F:methyltransferase activity"/>
    <property type="evidence" value="ECO:0007669"/>
    <property type="project" value="UniProtKB-KW"/>
</dbReference>
<dbReference type="EMBL" id="JBHTKL010000005">
    <property type="protein sequence ID" value="MFD1019754.1"/>
    <property type="molecule type" value="Genomic_DNA"/>
</dbReference>
<dbReference type="SUPFAM" id="SSF53335">
    <property type="entry name" value="S-adenosyl-L-methionine-dependent methyltransferases"/>
    <property type="match status" value="1"/>
</dbReference>
<keyword evidence="2 4" id="KW-0808">Transferase</keyword>
<evidence type="ECO:0000313" key="4">
    <source>
        <dbReference type="EMBL" id="MFD1019754.1"/>
    </source>
</evidence>
<proteinExistence type="predicted"/>
<dbReference type="InterPro" id="IPR002935">
    <property type="entry name" value="SAM_O-MeTrfase"/>
</dbReference>
<evidence type="ECO:0000256" key="1">
    <source>
        <dbReference type="ARBA" id="ARBA00022603"/>
    </source>
</evidence>
<evidence type="ECO:0000256" key="2">
    <source>
        <dbReference type="ARBA" id="ARBA00022679"/>
    </source>
</evidence>
<evidence type="ECO:0000313" key="5">
    <source>
        <dbReference type="Proteomes" id="UP001596990"/>
    </source>
</evidence>